<keyword evidence="3" id="KW-0964">Secreted</keyword>
<dbReference type="Gene3D" id="2.20.50.20">
    <property type="entry name" value="Lipovitellin. Chain A, domain 3"/>
    <property type="match status" value="1"/>
</dbReference>
<evidence type="ECO:0000256" key="7">
    <source>
        <dbReference type="ARBA" id="ARBA00023157"/>
    </source>
</evidence>
<dbReference type="Gene3D" id="2.20.80.10">
    <property type="entry name" value="Lipovitellin-phosvitin complex, chain A, domain 4"/>
    <property type="match status" value="1"/>
</dbReference>
<comment type="subcellular location">
    <subcellularLocation>
        <location evidence="1">Secreted</location>
    </subcellularLocation>
</comment>
<dbReference type="Pfam" id="PF01347">
    <property type="entry name" value="Vitellogenin_N"/>
    <property type="match status" value="1"/>
</dbReference>
<feature type="signal peptide" evidence="11">
    <location>
        <begin position="1"/>
        <end position="17"/>
    </location>
</feature>
<evidence type="ECO:0000256" key="6">
    <source>
        <dbReference type="ARBA" id="ARBA00023055"/>
    </source>
</evidence>
<dbReference type="Pfam" id="PF06448">
    <property type="entry name" value="DUF1081"/>
    <property type="match status" value="1"/>
</dbReference>
<evidence type="ECO:0000256" key="4">
    <source>
        <dbReference type="ARBA" id="ARBA00022729"/>
    </source>
</evidence>
<dbReference type="GO" id="GO:0005319">
    <property type="term" value="F:lipid transporter activity"/>
    <property type="evidence" value="ECO:0007669"/>
    <property type="project" value="InterPro"/>
</dbReference>
<keyword evidence="6" id="KW-0445">Lipid transport</keyword>
<accession>A0AAN8KD02</accession>
<sequence length="3911" mass="441338">MKVPLMLLLALVAGVLAGPINLRVNEPNICATRCVESKKFKYEPGTTYVFDYNAQTETGIEGASEDKAVLGISATAHVEVISNCDMALRLSNVRLAPQASSQFTRSLEENALRFSFQDGSIEDLCPPMDETDWSLNIKRGVLSTFQNSMDNLENDGTVQETDVTGSCPAEYTLINKGWYTKSIRKTKNLLGCMDRHGWRSVMHGSPYRVPSDIQSLPLMKSDHVCNQEIDTRRGHITSSVCKETHVFRPFSHYNNGSLTKVVQKLNFRNKMNGITTRQSYIDKRASLLFTHSNGHKDMERKQQEVLNKLTTLCRVTVKDIRPEVPTLFADMIFQMRGLDATSLRNIQRQVSRDSLCPRNTEKTKKFFLDAIPMVGTSSSVQLLKELLINKEVTGIQAEMWLTSLALIQEPTLQMLSEVKAILNMNELGDKSMLPISSLVNNYCSKNTNCADEHEVTGIISALERNLGYGCYVRDENLQKVLLTLRAIGNAGHSSSVAGPLSHCFTRESNPTEVRVAALDAFRRLPCSADRSGAMALLKDKDEDSELRIAAYLTVMICPTEDNLNEIRALLAVEEANQVGSFIWSHLTNLMETDCPHKQNLKAIVSDEILKKVFDLEKVKYSKNYEGSFMFDRLNTGAMVESNVIWSSKSFIPRSAMVNLTVDLFGNSVNLFEVGGRIEGLEYLLETYLGPFGYFGEKSSKTSIEKSRAKLEQMRGSVYMRVFGNEMMYNHFKGFDDFKSKDFNFLEFLIKISKDHDYSFSQSMMFLDSSMVIPTAAGLPLNLTVNGVTSIDLKASGSVDLRKVATSPRSLNIDGIIKPSGAVTVSGSMSVDALFTKSGMKMTSTLHSSTALKAKIILERGKILEIDIDTPEEKMEVLDIKSSFFTIMGDVEKEQEMIKNNYKTRSFCSGKKMADITGVELCGELSYPNASMVDAAPYFPFTGPVSMSLILHKRDSHSGYKLMAKRLETKEKSVAQLAFDTPGSKIQRKISMDMVIDFKNKEVEVSATSPWTEMILKGNAILEEKQKAFIGRFVKDGKRYEVRSIVDVNNEGKLTKLSPRIEVLRPAAKDIVLAGSVEIEGKKRFETDLSLTGVIDHPISLKGAIVDTSKEKSMRGSIQYDERGEYTIEAVLKMDISNKKSSFMRIIPRFAVRTPVEHLISVDGNMEHRLGKVLKGEVTATVKDLLRKPISITFNNVRVERKKFVRYDTDIKIASKWLTAKIDGTVNKANSGAVSTRVVLDYTIHKVTKNKIIMSGKFNNKSTKSLTKYSLSTNFDVKKNPEYNFITKLDLSHNNRHSEATVDVRYGKTLNNKKTNDKRVFMDATFNHKGNTAAAKADYEIITELPMLDLNFTLSGEHKHDRNDLQNNLVLVYGKGQKVKSSLKLSSKSSKVLNMVGDFNLVLPKNQISIITDLTQVKKEYTHNLNVKINKQKLSISTKYERPNKDKHVISSQMALPILVDLMKNYNLDIDMRQPITLTGSTVLNFNKFRAAAEVKHGKDKYGFTASKMSQDKYNHVIDLEVYCPYRKLSAEIDTKIKGSQYGGKFAVNWDAENRNTSTKVVLDGEVNFKSLADMNGNLKVIYPKRTISVNANHKGNGVDADVNTHVDVAWNRKDKINIDLVYANRRGQIDTDLMITTPFKILPKLSTVFTYNKNPSDTKIAGTVSWADNKQISTGITMKPFTADESSVEIELKTPFVNYRSMSAAFSHKFTNTLTVTLKAGLEKKYADLEFQVNQPRSIRRGGPDAVITFKSNFKDAESIIARLNYQSTGDRYSAGVSIDHNSKKYSYDLDMTAIGFGWNMDHTGKLIVSAPYHRSTSNWNFVLTDSDIKTDLSTNWNRKYRIQFKVSGSHSPSAAKTLNGQITFQTPWNKLRDVTVDFNNEFQRGIIVHSTTVKSDRRVIGSSSINYRRGNRQVNFDVAATTPYTEDLSGSLSVETSSPYTSRMELQWAPRMKIAADGYISGDLPTILDGSLRITAPFKQLRSLVVTANNKKEGGIWITTGNVEYNVRKTVEVETRLGWEDQKMFKAKLLTPFDKVQELETGFHFSNGMYDINSQAEFKLLPIVGQFATSLNANWSSDITGKLRLDTPFKEFRYAQADVSSRLENTGRNSKIEIEYHPRKVITLDTLYNLDSPYTFDITLKTPFKHLKQVGGSVRHIHNQPHVQTHAEINYAPYKTIEGDLLLTMENGIDGSLVVKTPFRGYEVSKVRAKHNGILTNFQSSGDIEIGNKKFDADINFSHDSTTSGTIVFHSPYEGFEELKASLTKNGDLDDFTFKSSLNYGKNKEIKANLDNKISRGLIKTNLFLKNPYTDSFKLDLEHYGLPNNFQTKLSSSLGHDNMVEAETKFNIQLPSIELSSDVDYLLDGEGRKFGIKINKAGEWKNMRGEIKATCDEHVVSVVGNFKFMDNIMGSLTIEAPYFEDKDISVSFSHDGSLHNFKSEGNLRYLDSAYSGNVNFFDNGVKQVRVSGELSTPYQGYEQMDYAYNHEMNDSSLVGHAKASYGYNKEIVADIILSNAPMSCNIIVTTPFENYTTNRLILKGEGEVRNFRLQGEAEVLGEILKVITNFRLDGNTSGLFTMKGSSDKIKDTSVSFEKTGDLNDFTAKAAFNYDGKKVIECSVNNEYKPNQSLSSSLSLQGMFMEDFDLSFLHSGIPLKNCNTKLRASLGSKISAGYESQIKDGDDSITVILDGDYKYYGSANRAYFNVVKRGELTDGGLHATGKINEGEVLAQATYKISADKVHVDASVNTPFDNFTDLAANVDYNRQGNRYNAGANLRYMDGQEVSVTGSLYQFDWKTVEANLQVNTPFSGFEETKLEYKHNVDGSSVDSNISAEYGNGQQIVSDLRVKSANLNTFDWSVKTPFRGYKAMSLSANMRKDKLRPSAEMKLKLGRNKVYSIEGDLDTTAIPMNGKISLRTPFDKFNVADFSFTHLGQLKDFQTTATLDSTPTGRVDTEVQFRYISPSSFEANAELTSRITHMEELRFSAKHEKIGREANSHFLVGWEPNKKIEMEGSYQKTEGWSSETHTGTVTLTTPFEVVRKTTLNMESTQNGDKYAESVSASLNENLILDMDVEVITADRPEVSIDMNKPYPMEMKMTVQKDHIVGGDVYVNWNKRHPEHNLRFQSSFTPNGGRFDIDKEFTVKLIHPARTMGVSGVVQTSDNTVKSHGAIIWNDHKGQRLGYELNLKEKNRRNHNMINGDLKIELPMRTIALEGSTTKNPSQKSIDGSIMWDSERDESKKFGFKASLTPGRRTNKVDLTLSLPSIKRDIRIGSEMTLDRGRVIFDGKTELSYSPDSRKTLILTSNVKDVSYDTTHKNYTMSLGISHPYTDTDVQLTSHIGRTTDRYSTGVELRYLTASRTQMNMVLLGEIDQLRRQINIEVINPLKKMKLSGEVESMSPFHATLKNTIDDKPSVSAAFSYDKKTFEFQTNYDTNDLSKSFHLEGKYVNSSAIRTEAYTMINGQRIVENVMSARLNTSRILHSRITWRPAIVEELKTFSHQKLQELLVISNHLSQEAKAQIGRELAHKYSQISENLVEEIKPYITLASEELAFVEQQLQYLVRDLRRMHSRNDLFIQDIGNKVQNFFAIGHNNLRAVATSYKQSYEMLIGSATEALQQFQAYPIRQKYYEALYKAEMMSEKIIEDVTEYIETIIADIRQYVEKHTNIVQAHVNDAVVKITNHPQVQMLHQKLQAFNHANYGEYLTGLSQKLGDHVSSMKLGEHYNDAINNIHSMINAHFDEFMKRDDVKHVHSMASEAYQEGKWAYNYWQVEDNVKLQLHQLKDLLKNMIREEIEKYKAKFSLIPSVNVTYFNPNQGELQTDVYLPLPLTSLDRLPTDLYKAYIQDMKNMAKSYLPTQESLQKMYDDYFTTKNETEVDGFKKDLKEYLETPTKTRKRPSKVRRRKNRKLAA</sequence>
<feature type="domain" description="Vitellogenin" evidence="12">
    <location>
        <begin position="42"/>
        <end position="655"/>
    </location>
</feature>
<dbReference type="PANTHER" id="PTHR23345">
    <property type="entry name" value="VITELLOGENIN-RELATED"/>
    <property type="match status" value="1"/>
</dbReference>
<dbReference type="Pfam" id="PF09172">
    <property type="entry name" value="Vit_open_b-sht"/>
    <property type="match status" value="1"/>
</dbReference>
<keyword evidence="4 11" id="KW-0732">Signal</keyword>
<evidence type="ECO:0000313" key="13">
    <source>
        <dbReference type="EMBL" id="KAK6188791.1"/>
    </source>
</evidence>
<reference evidence="13 14" key="1">
    <citation type="submission" date="2024-01" db="EMBL/GenBank/DDBJ databases">
        <title>The genome of the rayed Mediterranean limpet Patella caerulea (Linnaeus, 1758).</title>
        <authorList>
            <person name="Anh-Thu Weber A."/>
            <person name="Halstead-Nussloch G."/>
        </authorList>
    </citation>
    <scope>NUCLEOTIDE SEQUENCE [LARGE SCALE GENOMIC DNA]</scope>
    <source>
        <strain evidence="13">AATW-2023a</strain>
        <tissue evidence="13">Whole specimen</tissue>
    </source>
</reference>
<dbReference type="InterPro" id="IPR015255">
    <property type="entry name" value="Vitellinogen_open_b-sht"/>
</dbReference>
<dbReference type="GO" id="GO:0005576">
    <property type="term" value="C:extracellular region"/>
    <property type="evidence" value="ECO:0007669"/>
    <property type="project" value="UniProtKB-SubCell"/>
</dbReference>
<dbReference type="GO" id="GO:0045735">
    <property type="term" value="F:nutrient reservoir activity"/>
    <property type="evidence" value="ECO:0007669"/>
    <property type="project" value="UniProtKB-KW"/>
</dbReference>
<comment type="caution">
    <text evidence="13">The sequence shown here is derived from an EMBL/GenBank/DDBJ whole genome shotgun (WGS) entry which is preliminary data.</text>
</comment>
<evidence type="ECO:0000256" key="1">
    <source>
        <dbReference type="ARBA" id="ARBA00004613"/>
    </source>
</evidence>
<gene>
    <name evidence="13" type="ORF">SNE40_004897</name>
</gene>
<dbReference type="InterPro" id="IPR015816">
    <property type="entry name" value="Vitellinogen_b-sht_N"/>
</dbReference>
<dbReference type="InterPro" id="IPR050733">
    <property type="entry name" value="Vitellogenin/Apolipophorin"/>
</dbReference>
<dbReference type="SUPFAM" id="SSF56968">
    <property type="entry name" value="Lipovitellin-phosvitin complex, beta-sheet shell regions"/>
    <property type="match status" value="2"/>
</dbReference>
<dbReference type="InterPro" id="IPR015817">
    <property type="entry name" value="Vitellinogen_open_b-sht_sub1"/>
</dbReference>
<name>A0AAN8KD02_PATCE</name>
<dbReference type="Proteomes" id="UP001347796">
    <property type="component" value="Unassembled WGS sequence"/>
</dbReference>
<feature type="compositionally biased region" description="Basic residues" evidence="10">
    <location>
        <begin position="3893"/>
        <end position="3911"/>
    </location>
</feature>
<dbReference type="InterPro" id="IPR009454">
    <property type="entry name" value="Lipid_transpt_open_b-sht"/>
</dbReference>
<dbReference type="EMBL" id="JAZGQO010000003">
    <property type="protein sequence ID" value="KAK6188791.1"/>
    <property type="molecule type" value="Genomic_DNA"/>
</dbReference>
<feature type="chain" id="PRO_5042823893" description="Vitellogenin domain-containing protein" evidence="11">
    <location>
        <begin position="18"/>
        <end position="3911"/>
    </location>
</feature>
<feature type="region of interest" description="Disordered" evidence="10">
    <location>
        <begin position="3888"/>
        <end position="3911"/>
    </location>
</feature>
<evidence type="ECO:0000256" key="8">
    <source>
        <dbReference type="ARBA" id="ARBA00023180"/>
    </source>
</evidence>
<organism evidence="13 14">
    <name type="scientific">Patella caerulea</name>
    <name type="common">Rayed Mediterranean limpet</name>
    <dbReference type="NCBI Taxonomy" id="87958"/>
    <lineage>
        <taxon>Eukaryota</taxon>
        <taxon>Metazoa</taxon>
        <taxon>Spiralia</taxon>
        <taxon>Lophotrochozoa</taxon>
        <taxon>Mollusca</taxon>
        <taxon>Gastropoda</taxon>
        <taxon>Patellogastropoda</taxon>
        <taxon>Patelloidea</taxon>
        <taxon>Patellidae</taxon>
        <taxon>Patella</taxon>
    </lineage>
</organism>
<keyword evidence="7" id="KW-1015">Disulfide bond</keyword>
<dbReference type="Gene3D" id="2.30.230.10">
    <property type="entry name" value="Lipovitellin, beta-sheet shell regions, chain A"/>
    <property type="match status" value="1"/>
</dbReference>
<evidence type="ECO:0000256" key="2">
    <source>
        <dbReference type="ARBA" id="ARBA00022448"/>
    </source>
</evidence>
<comment type="caution">
    <text evidence="9">Lacks conserved residue(s) required for the propagation of feature annotation.</text>
</comment>
<dbReference type="PANTHER" id="PTHR23345:SF15">
    <property type="entry name" value="VITELLOGENIN 1-RELATED"/>
    <property type="match status" value="1"/>
</dbReference>
<keyword evidence="14" id="KW-1185">Reference proteome</keyword>
<proteinExistence type="predicted"/>
<keyword evidence="5" id="KW-0758">Storage protein</keyword>
<protein>
    <recommendedName>
        <fullName evidence="12">Vitellogenin domain-containing protein</fullName>
    </recommendedName>
</protein>
<dbReference type="SMART" id="SM01169">
    <property type="entry name" value="DUF1943"/>
    <property type="match status" value="1"/>
</dbReference>
<keyword evidence="8" id="KW-0325">Glycoprotein</keyword>
<evidence type="ECO:0000256" key="9">
    <source>
        <dbReference type="PROSITE-ProRule" id="PRU00557"/>
    </source>
</evidence>
<dbReference type="InterPro" id="IPR001747">
    <property type="entry name" value="Vitellogenin_N"/>
</dbReference>
<dbReference type="InterPro" id="IPR015819">
    <property type="entry name" value="Lipid_transp_b-sht_shell"/>
</dbReference>
<dbReference type="PROSITE" id="PS51211">
    <property type="entry name" value="VITELLOGENIN"/>
    <property type="match status" value="1"/>
</dbReference>
<dbReference type="Gene3D" id="1.25.10.20">
    <property type="entry name" value="Vitellinogen, superhelical"/>
    <property type="match status" value="1"/>
</dbReference>
<evidence type="ECO:0000313" key="14">
    <source>
        <dbReference type="Proteomes" id="UP001347796"/>
    </source>
</evidence>
<evidence type="ECO:0000256" key="5">
    <source>
        <dbReference type="ARBA" id="ARBA00022761"/>
    </source>
</evidence>
<dbReference type="SMART" id="SM00638">
    <property type="entry name" value="LPD_N"/>
    <property type="match status" value="1"/>
</dbReference>
<dbReference type="SUPFAM" id="SSF48431">
    <property type="entry name" value="Lipovitellin-phosvitin complex, superhelical domain"/>
    <property type="match status" value="1"/>
</dbReference>
<evidence type="ECO:0000256" key="11">
    <source>
        <dbReference type="SAM" id="SignalP"/>
    </source>
</evidence>
<evidence type="ECO:0000256" key="10">
    <source>
        <dbReference type="SAM" id="MobiDB-lite"/>
    </source>
</evidence>
<evidence type="ECO:0000256" key="3">
    <source>
        <dbReference type="ARBA" id="ARBA00022525"/>
    </source>
</evidence>
<dbReference type="InterPro" id="IPR011030">
    <property type="entry name" value="Lipovitellin_superhlx_dom"/>
</dbReference>
<evidence type="ECO:0000259" key="12">
    <source>
        <dbReference type="PROSITE" id="PS51211"/>
    </source>
</evidence>
<keyword evidence="2" id="KW-0813">Transport</keyword>